<dbReference type="RefSeq" id="WP_093366360.1">
    <property type="nucleotide sequence ID" value="NZ_FOZZ01000008.1"/>
</dbReference>
<name>A0A1I6UCS8_9SPHI</name>
<keyword evidence="1 3" id="KW-0808">Transferase</keyword>
<dbReference type="Pfam" id="PF13847">
    <property type="entry name" value="Methyltransf_31"/>
    <property type="match status" value="1"/>
</dbReference>
<sequence>MCHICETAAASENKVIDRTSQNASTIFNQRTLEQDYRTLKSALKPGLRVLDIGCSTGAITKDIANIVGPTGYVVGIDNTASFIEEGKNLFSDIRNLELHHCDLLDFESDQKFDLIVSARTFQWISTLDTAIDKLKSLLKPNGQISILDYNHEAISWNPRIPKSMDNFYHMFLMWRKDAGMNNRIGYDLEDMLEEHGFGQIEVFDADEHYERKNPLHIDKIKVWSKVASSKQMVDEGYISDQNRLEAIKDYNDWAENTAISMTMKLREVRAILNS</sequence>
<dbReference type="GO" id="GO:0032259">
    <property type="term" value="P:methylation"/>
    <property type="evidence" value="ECO:0007669"/>
    <property type="project" value="UniProtKB-KW"/>
</dbReference>
<accession>A0A1I6UCS8</accession>
<reference evidence="3 4" key="1">
    <citation type="submission" date="2016-10" db="EMBL/GenBank/DDBJ databases">
        <authorList>
            <person name="de Groot N.N."/>
        </authorList>
    </citation>
    <scope>NUCLEOTIDE SEQUENCE [LARGE SCALE GENOMIC DNA]</scope>
    <source>
        <strain evidence="3 4">DSM 22789</strain>
    </source>
</reference>
<dbReference type="EMBL" id="FOZZ01000008">
    <property type="protein sequence ID" value="SFS99233.1"/>
    <property type="molecule type" value="Genomic_DNA"/>
</dbReference>
<dbReference type="OrthoDB" id="9789123at2"/>
<dbReference type="PANTHER" id="PTHR43861">
    <property type="entry name" value="TRANS-ACONITATE 2-METHYLTRANSFERASE-RELATED"/>
    <property type="match status" value="1"/>
</dbReference>
<gene>
    <name evidence="3" type="ORF">SAMN05660206_108134</name>
</gene>
<evidence type="ECO:0000313" key="4">
    <source>
        <dbReference type="Proteomes" id="UP000198785"/>
    </source>
</evidence>
<organism evidence="3 4">
    <name type="scientific">Sphingobacterium wenxiniae</name>
    <dbReference type="NCBI Taxonomy" id="683125"/>
    <lineage>
        <taxon>Bacteria</taxon>
        <taxon>Pseudomonadati</taxon>
        <taxon>Bacteroidota</taxon>
        <taxon>Sphingobacteriia</taxon>
        <taxon>Sphingobacteriales</taxon>
        <taxon>Sphingobacteriaceae</taxon>
        <taxon>Sphingobacterium</taxon>
    </lineage>
</organism>
<evidence type="ECO:0000313" key="3">
    <source>
        <dbReference type="EMBL" id="SFS99233.1"/>
    </source>
</evidence>
<feature type="domain" description="Methyltransferase" evidence="2">
    <location>
        <begin position="44"/>
        <end position="157"/>
    </location>
</feature>
<dbReference type="PANTHER" id="PTHR43861:SF3">
    <property type="entry name" value="PUTATIVE (AFU_ORTHOLOGUE AFUA_2G14390)-RELATED"/>
    <property type="match status" value="1"/>
</dbReference>
<dbReference type="CDD" id="cd02440">
    <property type="entry name" value="AdoMet_MTases"/>
    <property type="match status" value="1"/>
</dbReference>
<proteinExistence type="predicted"/>
<dbReference type="STRING" id="683125.SAMN05660206_108134"/>
<keyword evidence="4" id="KW-1185">Reference proteome</keyword>
<keyword evidence="3" id="KW-0489">Methyltransferase</keyword>
<dbReference type="SUPFAM" id="SSF53335">
    <property type="entry name" value="S-adenosyl-L-methionine-dependent methyltransferases"/>
    <property type="match status" value="1"/>
</dbReference>
<dbReference type="AlphaFoldDB" id="A0A1I6UCS8"/>
<protein>
    <submittedName>
        <fullName evidence="3">Methyltransferase domain-containing protein</fullName>
    </submittedName>
</protein>
<dbReference type="Gene3D" id="3.40.50.150">
    <property type="entry name" value="Vaccinia Virus protein VP39"/>
    <property type="match status" value="1"/>
</dbReference>
<dbReference type="InterPro" id="IPR025714">
    <property type="entry name" value="Methyltranfer_dom"/>
</dbReference>
<dbReference type="Proteomes" id="UP000198785">
    <property type="component" value="Unassembled WGS sequence"/>
</dbReference>
<dbReference type="InterPro" id="IPR029063">
    <property type="entry name" value="SAM-dependent_MTases_sf"/>
</dbReference>
<dbReference type="GO" id="GO:0008168">
    <property type="term" value="F:methyltransferase activity"/>
    <property type="evidence" value="ECO:0007669"/>
    <property type="project" value="UniProtKB-KW"/>
</dbReference>
<evidence type="ECO:0000259" key="2">
    <source>
        <dbReference type="Pfam" id="PF13847"/>
    </source>
</evidence>
<evidence type="ECO:0000256" key="1">
    <source>
        <dbReference type="ARBA" id="ARBA00022679"/>
    </source>
</evidence>